<keyword evidence="7" id="KW-1185">Reference proteome</keyword>
<comment type="function">
    <text evidence="5">Specifically methylates the pseudouridine at position 1915 (m3Psi1915) in 23S rRNA.</text>
</comment>
<sequence>MAILKLYSQIAKKIIIANNVKGECCSPVQFFSNYFYSMKFQFWTIGKKHEPYVLQGIEDFTNRISNYYPVQWNIIPGPRNAATLSESDLKKKEGEIILNMLQKDDYLVALDERGKQFSSEKLAQFIETRAADRVKNLVFLIGGAYGIDEAVMKRSNYQWSLSQLVFPHQLVRLILAEQIYRACTITRNEKYHHK</sequence>
<evidence type="ECO:0000313" key="7">
    <source>
        <dbReference type="Proteomes" id="UP000293874"/>
    </source>
</evidence>
<feature type="binding site" evidence="5">
    <location>
        <position position="110"/>
    </location>
    <ligand>
        <name>S-adenosyl-L-methionine</name>
        <dbReference type="ChEBI" id="CHEBI:59789"/>
    </ligand>
</feature>
<proteinExistence type="inferred from homology"/>
<dbReference type="Proteomes" id="UP000293874">
    <property type="component" value="Unassembled WGS sequence"/>
</dbReference>
<evidence type="ECO:0000256" key="4">
    <source>
        <dbReference type="ARBA" id="ARBA00038303"/>
    </source>
</evidence>
<comment type="catalytic activity">
    <reaction evidence="5">
        <text>pseudouridine(1915) in 23S rRNA + S-adenosyl-L-methionine = N(3)-methylpseudouridine(1915) in 23S rRNA + S-adenosyl-L-homocysteine + H(+)</text>
        <dbReference type="Rhea" id="RHEA:42752"/>
        <dbReference type="Rhea" id="RHEA-COMP:10221"/>
        <dbReference type="Rhea" id="RHEA-COMP:10222"/>
        <dbReference type="ChEBI" id="CHEBI:15378"/>
        <dbReference type="ChEBI" id="CHEBI:57856"/>
        <dbReference type="ChEBI" id="CHEBI:59789"/>
        <dbReference type="ChEBI" id="CHEBI:65314"/>
        <dbReference type="ChEBI" id="CHEBI:74486"/>
        <dbReference type="EC" id="2.1.1.177"/>
    </reaction>
</comment>
<dbReference type="GO" id="GO:0005737">
    <property type="term" value="C:cytoplasm"/>
    <property type="evidence" value="ECO:0007669"/>
    <property type="project" value="UniProtKB-SubCell"/>
</dbReference>
<evidence type="ECO:0000256" key="3">
    <source>
        <dbReference type="ARBA" id="ARBA00022691"/>
    </source>
</evidence>
<keyword evidence="5" id="KW-0963">Cytoplasm</keyword>
<evidence type="ECO:0000256" key="2">
    <source>
        <dbReference type="ARBA" id="ARBA00022679"/>
    </source>
</evidence>
<comment type="caution">
    <text evidence="6">The sequence shown here is derived from an EMBL/GenBank/DDBJ whole genome shotgun (WGS) entry which is preliminary data.</text>
</comment>
<dbReference type="HAMAP" id="MF_00658">
    <property type="entry name" value="23SrRNA_methyltr_H"/>
    <property type="match status" value="1"/>
</dbReference>
<keyword evidence="5" id="KW-0698">rRNA processing</keyword>
<comment type="subcellular location">
    <subcellularLocation>
        <location evidence="5">Cytoplasm</location>
    </subcellularLocation>
</comment>
<accession>A0A4Q7MZG7</accession>
<name>A0A4Q7MZG7_9BACT</name>
<keyword evidence="1 5" id="KW-0489">Methyltransferase</keyword>
<evidence type="ECO:0000256" key="1">
    <source>
        <dbReference type="ARBA" id="ARBA00022603"/>
    </source>
</evidence>
<keyword evidence="2 5" id="KW-0808">Transferase</keyword>
<feature type="binding site" evidence="5">
    <location>
        <begin position="161"/>
        <end position="166"/>
    </location>
    <ligand>
        <name>S-adenosyl-L-methionine</name>
        <dbReference type="ChEBI" id="CHEBI:59789"/>
    </ligand>
</feature>
<dbReference type="GO" id="GO:0070038">
    <property type="term" value="F:rRNA (pseudouridine-N3-)-methyltransferase activity"/>
    <property type="evidence" value="ECO:0007669"/>
    <property type="project" value="UniProtKB-UniRule"/>
</dbReference>
<comment type="subunit">
    <text evidence="5">Homodimer.</text>
</comment>
<dbReference type="EC" id="2.1.1.177" evidence="5"/>
<evidence type="ECO:0000313" key="6">
    <source>
        <dbReference type="EMBL" id="RZS74671.1"/>
    </source>
</evidence>
<organism evidence="6 7">
    <name type="scientific">Pseudobacter ginsenosidimutans</name>
    <dbReference type="NCBI Taxonomy" id="661488"/>
    <lineage>
        <taxon>Bacteria</taxon>
        <taxon>Pseudomonadati</taxon>
        <taxon>Bacteroidota</taxon>
        <taxon>Chitinophagia</taxon>
        <taxon>Chitinophagales</taxon>
        <taxon>Chitinophagaceae</taxon>
        <taxon>Pseudobacter</taxon>
    </lineage>
</organism>
<evidence type="ECO:0000256" key="5">
    <source>
        <dbReference type="HAMAP-Rule" id="MF_00658"/>
    </source>
</evidence>
<dbReference type="Pfam" id="PF02590">
    <property type="entry name" value="SPOUT_MTase"/>
    <property type="match status" value="1"/>
</dbReference>
<dbReference type="InterPro" id="IPR003742">
    <property type="entry name" value="RlmH-like"/>
</dbReference>
<dbReference type="AlphaFoldDB" id="A0A4Q7MZG7"/>
<dbReference type="InterPro" id="IPR029026">
    <property type="entry name" value="tRNA_m1G_MTases_N"/>
</dbReference>
<protein>
    <recommendedName>
        <fullName evidence="5">Ribosomal RNA large subunit methyltransferase H</fullName>
        <ecNumber evidence="5">2.1.1.177</ecNumber>
    </recommendedName>
    <alternativeName>
        <fullName evidence="5">23S rRNA (pseudouridine1915-N3)-methyltransferase</fullName>
    </alternativeName>
    <alternativeName>
        <fullName evidence="5">23S rRNA m3Psi1915 methyltransferase</fullName>
    </alternativeName>
    <alternativeName>
        <fullName evidence="5">rRNA (pseudouridine-N3-)-methyltransferase RlmH</fullName>
    </alternativeName>
</protein>
<dbReference type="EMBL" id="SGXA01000001">
    <property type="protein sequence ID" value="RZS74671.1"/>
    <property type="molecule type" value="Genomic_DNA"/>
</dbReference>
<reference evidence="6 7" key="1">
    <citation type="submission" date="2019-02" db="EMBL/GenBank/DDBJ databases">
        <title>Genomic Encyclopedia of Type Strains, Phase IV (KMG-IV): sequencing the most valuable type-strain genomes for metagenomic binning, comparative biology and taxonomic classification.</title>
        <authorList>
            <person name="Goeker M."/>
        </authorList>
    </citation>
    <scope>NUCLEOTIDE SEQUENCE [LARGE SCALE GENOMIC DNA]</scope>
    <source>
        <strain evidence="6 7">DSM 18116</strain>
    </source>
</reference>
<dbReference type="PANTHER" id="PTHR33603">
    <property type="entry name" value="METHYLTRANSFERASE"/>
    <property type="match status" value="1"/>
</dbReference>
<gene>
    <name evidence="5" type="primary">rlmH</name>
    <name evidence="6" type="ORF">EV199_0520</name>
</gene>
<dbReference type="InterPro" id="IPR029028">
    <property type="entry name" value="Alpha/beta_knot_MTases"/>
</dbReference>
<dbReference type="Gene3D" id="3.40.1280.10">
    <property type="match status" value="1"/>
</dbReference>
<comment type="similarity">
    <text evidence="4 5">Belongs to the RNA methyltransferase RlmH family.</text>
</comment>
<keyword evidence="3 5" id="KW-0949">S-adenosyl-L-methionine</keyword>
<dbReference type="CDD" id="cd18081">
    <property type="entry name" value="RlmH-like"/>
    <property type="match status" value="1"/>
</dbReference>
<dbReference type="PIRSF" id="PIRSF004505">
    <property type="entry name" value="MT_bac"/>
    <property type="match status" value="1"/>
</dbReference>
<dbReference type="SUPFAM" id="SSF75217">
    <property type="entry name" value="alpha/beta knot"/>
    <property type="match status" value="1"/>
</dbReference>
<feature type="binding site" evidence="5">
    <location>
        <position position="142"/>
    </location>
    <ligand>
        <name>S-adenosyl-L-methionine</name>
        <dbReference type="ChEBI" id="CHEBI:59789"/>
    </ligand>
</feature>
<dbReference type="PANTHER" id="PTHR33603:SF1">
    <property type="entry name" value="RIBOSOMAL RNA LARGE SUBUNIT METHYLTRANSFERASE H"/>
    <property type="match status" value="1"/>
</dbReference>